<evidence type="ECO:0000313" key="1">
    <source>
        <dbReference type="EMBL" id="AYV83695.1"/>
    </source>
</evidence>
<proteinExistence type="predicted"/>
<accession>A0A3G5A8Y5</accession>
<gene>
    <name evidence="1" type="ORF">Hyperionvirus10_31</name>
</gene>
<dbReference type="EMBL" id="MK072392">
    <property type="protein sequence ID" value="AYV83695.1"/>
    <property type="molecule type" value="Genomic_DNA"/>
</dbReference>
<sequence length="54" mass="6036">MSLYNEKHIMLSADVSVCEKVEQNDICHIIEACTPPIAADVLLSKKPKINNKCH</sequence>
<name>A0A3G5A8Y5_9VIRU</name>
<organism evidence="1">
    <name type="scientific">Hyperionvirus sp</name>
    <dbReference type="NCBI Taxonomy" id="2487770"/>
    <lineage>
        <taxon>Viruses</taxon>
        <taxon>Varidnaviria</taxon>
        <taxon>Bamfordvirae</taxon>
        <taxon>Nucleocytoviricota</taxon>
        <taxon>Megaviricetes</taxon>
        <taxon>Imitervirales</taxon>
        <taxon>Mimiviridae</taxon>
        <taxon>Klosneuvirinae</taxon>
    </lineage>
</organism>
<protein>
    <submittedName>
        <fullName evidence="1">Uncharacterized protein</fullName>
    </submittedName>
</protein>
<reference evidence="1" key="1">
    <citation type="submission" date="2018-10" db="EMBL/GenBank/DDBJ databases">
        <title>Hidden diversity of soil giant viruses.</title>
        <authorList>
            <person name="Schulz F."/>
            <person name="Alteio L."/>
            <person name="Goudeau D."/>
            <person name="Ryan E.M."/>
            <person name="Malmstrom R.R."/>
            <person name="Blanchard J."/>
            <person name="Woyke T."/>
        </authorList>
    </citation>
    <scope>NUCLEOTIDE SEQUENCE</scope>
    <source>
        <strain evidence="1">HYV1</strain>
    </source>
</reference>